<keyword evidence="2 5" id="KW-0812">Transmembrane</keyword>
<dbReference type="AlphaFoldDB" id="A0A1M5TTK3"/>
<evidence type="ECO:0000256" key="5">
    <source>
        <dbReference type="SAM" id="Phobius"/>
    </source>
</evidence>
<comment type="subcellular location">
    <subcellularLocation>
        <location evidence="1">Membrane</location>
        <topology evidence="1">Multi-pass membrane protein</topology>
    </subcellularLocation>
</comment>
<feature type="transmembrane region" description="Helical" evidence="5">
    <location>
        <begin position="73"/>
        <end position="93"/>
    </location>
</feature>
<evidence type="ECO:0000256" key="4">
    <source>
        <dbReference type="ARBA" id="ARBA00023136"/>
    </source>
</evidence>
<sequence length="141" mass="16288">MKKNKIIYWIITIAFMYWMYDPTISSAFSYDYAVDFFTKRLGYPQYFLVYTGVTKLVGLIVLLIPGFPKIKEWVYAGFTFDLVAAIYSLIAIGMPLTSLWPQTLALALMTGSYVFFHKIQKSLPNQILYEHNSESNRAVPQ</sequence>
<proteinExistence type="predicted"/>
<dbReference type="EMBL" id="FQWQ01000003">
    <property type="protein sequence ID" value="SHH54107.1"/>
    <property type="molecule type" value="Genomic_DNA"/>
</dbReference>
<evidence type="ECO:0000256" key="1">
    <source>
        <dbReference type="ARBA" id="ARBA00004141"/>
    </source>
</evidence>
<organism evidence="6 7">
    <name type="scientific">Chryseolinea serpens</name>
    <dbReference type="NCBI Taxonomy" id="947013"/>
    <lineage>
        <taxon>Bacteria</taxon>
        <taxon>Pseudomonadati</taxon>
        <taxon>Bacteroidota</taxon>
        <taxon>Cytophagia</taxon>
        <taxon>Cytophagales</taxon>
        <taxon>Fulvivirgaceae</taxon>
        <taxon>Chryseolinea</taxon>
    </lineage>
</organism>
<feature type="transmembrane region" description="Helical" evidence="5">
    <location>
        <begin position="7"/>
        <end position="27"/>
    </location>
</feature>
<dbReference type="Pfam" id="PF13564">
    <property type="entry name" value="DoxX_2"/>
    <property type="match status" value="1"/>
</dbReference>
<dbReference type="STRING" id="947013.SAMN04488109_4269"/>
<feature type="transmembrane region" description="Helical" evidence="5">
    <location>
        <begin position="99"/>
        <end position="116"/>
    </location>
</feature>
<evidence type="ECO:0000313" key="7">
    <source>
        <dbReference type="Proteomes" id="UP000184212"/>
    </source>
</evidence>
<feature type="transmembrane region" description="Helical" evidence="5">
    <location>
        <begin position="47"/>
        <end position="66"/>
    </location>
</feature>
<evidence type="ECO:0000256" key="3">
    <source>
        <dbReference type="ARBA" id="ARBA00022989"/>
    </source>
</evidence>
<dbReference type="InterPro" id="IPR032808">
    <property type="entry name" value="DoxX"/>
</dbReference>
<protein>
    <submittedName>
        <fullName evidence="6">DoxX-like family protein</fullName>
    </submittedName>
</protein>
<evidence type="ECO:0000313" key="6">
    <source>
        <dbReference type="EMBL" id="SHH54107.1"/>
    </source>
</evidence>
<dbReference type="OrthoDB" id="7960583at2"/>
<keyword evidence="7" id="KW-1185">Reference proteome</keyword>
<name>A0A1M5TTK3_9BACT</name>
<accession>A0A1M5TTK3</accession>
<reference evidence="6 7" key="1">
    <citation type="submission" date="2016-11" db="EMBL/GenBank/DDBJ databases">
        <authorList>
            <person name="Jaros S."/>
            <person name="Januszkiewicz K."/>
            <person name="Wedrychowicz H."/>
        </authorList>
    </citation>
    <scope>NUCLEOTIDE SEQUENCE [LARGE SCALE GENOMIC DNA]</scope>
    <source>
        <strain evidence="6 7">DSM 24574</strain>
    </source>
</reference>
<gene>
    <name evidence="6" type="ORF">SAMN04488109_4269</name>
</gene>
<keyword evidence="3 5" id="KW-1133">Transmembrane helix</keyword>
<keyword evidence="4 5" id="KW-0472">Membrane</keyword>
<dbReference type="RefSeq" id="WP_073138015.1">
    <property type="nucleotide sequence ID" value="NZ_FQWQ01000003.1"/>
</dbReference>
<evidence type="ECO:0000256" key="2">
    <source>
        <dbReference type="ARBA" id="ARBA00022692"/>
    </source>
</evidence>
<dbReference type="GO" id="GO:0016020">
    <property type="term" value="C:membrane"/>
    <property type="evidence" value="ECO:0007669"/>
    <property type="project" value="UniProtKB-SubCell"/>
</dbReference>
<dbReference type="Proteomes" id="UP000184212">
    <property type="component" value="Unassembled WGS sequence"/>
</dbReference>